<evidence type="ECO:0000256" key="6">
    <source>
        <dbReference type="SAM" id="Phobius"/>
    </source>
</evidence>
<evidence type="ECO:0000256" key="5">
    <source>
        <dbReference type="ARBA" id="ARBA00023136"/>
    </source>
</evidence>
<evidence type="ECO:0000313" key="9">
    <source>
        <dbReference type="Proteomes" id="UP000018542"/>
    </source>
</evidence>
<feature type="transmembrane region" description="Helical" evidence="6">
    <location>
        <begin position="191"/>
        <end position="211"/>
    </location>
</feature>
<keyword evidence="4 6" id="KW-1133">Transmembrane helix</keyword>
<dbReference type="InterPro" id="IPR037185">
    <property type="entry name" value="EmrE-like"/>
</dbReference>
<dbReference type="Pfam" id="PF00892">
    <property type="entry name" value="EamA"/>
    <property type="match status" value="2"/>
</dbReference>
<dbReference type="SUPFAM" id="SSF103481">
    <property type="entry name" value="Multidrug resistance efflux transporter EmrE"/>
    <property type="match status" value="2"/>
</dbReference>
<feature type="domain" description="EamA" evidence="7">
    <location>
        <begin position="10"/>
        <end position="149"/>
    </location>
</feature>
<dbReference type="GO" id="GO:0016020">
    <property type="term" value="C:membrane"/>
    <property type="evidence" value="ECO:0007669"/>
    <property type="project" value="UniProtKB-SubCell"/>
</dbReference>
<name>V5SEF8_9HYPH</name>
<feature type="transmembrane region" description="Helical" evidence="6">
    <location>
        <begin position="111"/>
        <end position="127"/>
    </location>
</feature>
<dbReference type="AlphaFoldDB" id="V5SEF8"/>
<evidence type="ECO:0000313" key="8">
    <source>
        <dbReference type="EMBL" id="AHB48908.1"/>
    </source>
</evidence>
<dbReference type="RefSeq" id="WP_023787669.1">
    <property type="nucleotide sequence ID" value="NC_022997.1"/>
</dbReference>
<comment type="subcellular location">
    <subcellularLocation>
        <location evidence="1">Membrane</location>
        <topology evidence="1">Multi-pass membrane protein</topology>
    </subcellularLocation>
</comment>
<comment type="similarity">
    <text evidence="2">Belongs to the EamA transporter family.</text>
</comment>
<gene>
    <name evidence="8" type="ORF">W911_11630</name>
</gene>
<dbReference type="PANTHER" id="PTHR32322:SF2">
    <property type="entry name" value="EAMA DOMAIN-CONTAINING PROTEIN"/>
    <property type="match status" value="1"/>
</dbReference>
<reference evidence="8 9" key="1">
    <citation type="journal article" date="2014" name="Genome Announc.">
        <title>Complete Genome Sequence of Hyphomicrobium nitrativorans Strain NL23, a Denitrifying Bacterium Isolated from Biofilm of a Methanol-Fed Denitrification System Treating Seawater at the Montreal Biodome.</title>
        <authorList>
            <person name="Martineau C."/>
            <person name="Villeneuve C."/>
            <person name="Mauffrey F."/>
            <person name="Villemur R."/>
        </authorList>
    </citation>
    <scope>NUCLEOTIDE SEQUENCE [LARGE SCALE GENOMIC DNA]</scope>
    <source>
        <strain evidence="8">NL23</strain>
    </source>
</reference>
<dbReference type="HOGENOM" id="CLU_033863_9_0_5"/>
<feature type="transmembrane region" description="Helical" evidence="6">
    <location>
        <begin position="134"/>
        <end position="155"/>
    </location>
</feature>
<feature type="transmembrane region" description="Helical" evidence="6">
    <location>
        <begin position="279"/>
        <end position="298"/>
    </location>
</feature>
<evidence type="ECO:0000256" key="2">
    <source>
        <dbReference type="ARBA" id="ARBA00007362"/>
    </source>
</evidence>
<feature type="transmembrane region" description="Helical" evidence="6">
    <location>
        <begin position="161"/>
        <end position="179"/>
    </location>
</feature>
<accession>V5SEF8</accession>
<evidence type="ECO:0000256" key="1">
    <source>
        <dbReference type="ARBA" id="ARBA00004141"/>
    </source>
</evidence>
<protein>
    <recommendedName>
        <fullName evidence="7">EamA domain-containing protein</fullName>
    </recommendedName>
</protein>
<dbReference type="EMBL" id="CP006912">
    <property type="protein sequence ID" value="AHB48908.1"/>
    <property type="molecule type" value="Genomic_DNA"/>
</dbReference>
<proteinExistence type="inferred from homology"/>
<keyword evidence="3 6" id="KW-0812">Transmembrane</keyword>
<keyword evidence="9" id="KW-1185">Reference proteome</keyword>
<dbReference type="InterPro" id="IPR050638">
    <property type="entry name" value="AA-Vitamin_Transporters"/>
</dbReference>
<dbReference type="STRING" id="1029756.W911_11630"/>
<dbReference type="PATRIC" id="fig|1029756.8.peg.2413"/>
<feature type="transmembrane region" description="Helical" evidence="6">
    <location>
        <begin position="253"/>
        <end position="273"/>
    </location>
</feature>
<keyword evidence="5 6" id="KW-0472">Membrane</keyword>
<feature type="transmembrane region" description="Helical" evidence="6">
    <location>
        <begin position="74"/>
        <end position="91"/>
    </location>
</feature>
<evidence type="ECO:0000256" key="4">
    <source>
        <dbReference type="ARBA" id="ARBA00022989"/>
    </source>
</evidence>
<dbReference type="KEGG" id="hni:W911_11630"/>
<feature type="transmembrane region" description="Helical" evidence="6">
    <location>
        <begin position="223"/>
        <end position="246"/>
    </location>
</feature>
<dbReference type="InterPro" id="IPR000620">
    <property type="entry name" value="EamA_dom"/>
</dbReference>
<sequence length="311" mass="32658">MNRPLTTLVGYGCAALGAAFFSTKAIFIKLAYQDQLDASLFLAYRMIFATPVFVAIGLWALAKRLAKGEPAPDGTSVAWACFVGFVGYYMASAFDFAGLQYISASLERLVLFTYPIFVMIIGALFYAEAITAFGVAAAVVTYAGLGVVFAVDFPVGGRDTALGTALVLGAAISFAWHQILAKRVILRLGPALFTSIALTSAGVFCVLHHVVFGSGDFTATPRFLWLAFGCAIVATVLPTFLISAGLARVSSQAVSMIATVSPLVTIGLAIAILHEPFTAPDAFGAALVLLGVGLFTWGDSQRKQPPTSSAE</sequence>
<dbReference type="PANTHER" id="PTHR32322">
    <property type="entry name" value="INNER MEMBRANE TRANSPORTER"/>
    <property type="match status" value="1"/>
</dbReference>
<organism evidence="8 9">
    <name type="scientific">Hyphomicrobium nitrativorans NL23</name>
    <dbReference type="NCBI Taxonomy" id="1029756"/>
    <lineage>
        <taxon>Bacteria</taxon>
        <taxon>Pseudomonadati</taxon>
        <taxon>Pseudomonadota</taxon>
        <taxon>Alphaproteobacteria</taxon>
        <taxon>Hyphomicrobiales</taxon>
        <taxon>Hyphomicrobiaceae</taxon>
        <taxon>Hyphomicrobium</taxon>
    </lineage>
</organism>
<feature type="domain" description="EamA" evidence="7">
    <location>
        <begin position="163"/>
        <end position="296"/>
    </location>
</feature>
<dbReference type="OrthoDB" id="9813617at2"/>
<evidence type="ECO:0000259" key="7">
    <source>
        <dbReference type="Pfam" id="PF00892"/>
    </source>
</evidence>
<dbReference type="Proteomes" id="UP000018542">
    <property type="component" value="Chromosome"/>
</dbReference>
<evidence type="ECO:0000256" key="3">
    <source>
        <dbReference type="ARBA" id="ARBA00022692"/>
    </source>
</evidence>
<feature type="transmembrane region" description="Helical" evidence="6">
    <location>
        <begin position="41"/>
        <end position="62"/>
    </location>
</feature>